<dbReference type="Proteomes" id="UP000002316">
    <property type="component" value="Chromosome 10"/>
</dbReference>
<reference evidence="3" key="1">
    <citation type="journal article" date="2010" name="PLoS Negl. Trop. Dis.">
        <title>The genome sequence of Trypanosoma brucei gambiense, causative agent of chronic human african trypanosomiasis.</title>
        <authorList>
            <person name="Jackson A.P."/>
            <person name="Sanders M."/>
            <person name="Berry A."/>
            <person name="McQuillan J."/>
            <person name="Aslett M.A."/>
            <person name="Quail M.A."/>
            <person name="Chukualim B."/>
            <person name="Capewell P."/>
            <person name="MacLeod A."/>
            <person name="Melville S.E."/>
            <person name="Gibson W."/>
            <person name="Barry J.D."/>
            <person name="Berriman M."/>
            <person name="Hertz-Fowler C."/>
        </authorList>
    </citation>
    <scope>NUCLEOTIDE SEQUENCE [LARGE SCALE GENOMIC DNA]</scope>
    <source>
        <strain evidence="3">MHOM/CI/86/DAL972</strain>
    </source>
</reference>
<evidence type="ECO:0000313" key="2">
    <source>
        <dbReference type="EMBL" id="CBH16060.1"/>
    </source>
</evidence>
<proteinExistence type="predicted"/>
<name>D0A466_TRYB9</name>
<gene>
    <name evidence="2" type="ORF">TbgDal_X11550</name>
</gene>
<organism evidence="2 3">
    <name type="scientific">Trypanosoma brucei gambiense (strain MHOM/CI/86/DAL972)</name>
    <dbReference type="NCBI Taxonomy" id="679716"/>
    <lineage>
        <taxon>Eukaryota</taxon>
        <taxon>Discoba</taxon>
        <taxon>Euglenozoa</taxon>
        <taxon>Kinetoplastea</taxon>
        <taxon>Metakinetoplastina</taxon>
        <taxon>Trypanosomatida</taxon>
        <taxon>Trypanosomatidae</taxon>
        <taxon>Trypanosoma</taxon>
    </lineage>
</organism>
<dbReference type="AlphaFoldDB" id="D0A466"/>
<dbReference type="EMBL" id="FN554973">
    <property type="protein sequence ID" value="CBH16060.1"/>
    <property type="molecule type" value="Genomic_DNA"/>
</dbReference>
<feature type="transmembrane region" description="Helical" evidence="1">
    <location>
        <begin position="123"/>
        <end position="144"/>
    </location>
</feature>
<dbReference type="GeneID" id="23864335"/>
<evidence type="ECO:0000256" key="1">
    <source>
        <dbReference type="SAM" id="Phobius"/>
    </source>
</evidence>
<keyword evidence="1" id="KW-1133">Transmembrane helix</keyword>
<dbReference type="RefSeq" id="XP_011778324.1">
    <property type="nucleotide sequence ID" value="XM_011780022.1"/>
</dbReference>
<dbReference type="KEGG" id="tbg:TbgDal_X11550"/>
<keyword evidence="1" id="KW-0812">Transmembrane</keyword>
<sequence>MPRLPPLLCFPPSPPHSRCFNYYCFLFTLELFEFESSFFRACLEEAKRFRKTPLKNVFFFFHFVKRGESAPVSYTSTLLINQCLTVTFLNFSQTSDSFVLYVFDLFPFLSAFIRNQVTIPLPYPFYFILFYFILFPPTPTRFSFFFSSFSPHAHANETTLRSSIRIN</sequence>
<evidence type="ECO:0000313" key="3">
    <source>
        <dbReference type="Proteomes" id="UP000002316"/>
    </source>
</evidence>
<accession>D0A466</accession>
<protein>
    <submittedName>
        <fullName evidence="2">Uncharacterized protein</fullName>
    </submittedName>
</protein>
<keyword evidence="1" id="KW-0472">Membrane</keyword>